<accession>A0A921QAR1</accession>
<reference evidence="1" key="1">
    <citation type="journal article" date="2019" name="BMC Genomics">
        <title>A new reference genome for Sorghum bicolor reveals high levels of sequence similarity between sweet and grain genotypes: implications for the genetics of sugar metabolism.</title>
        <authorList>
            <person name="Cooper E.A."/>
            <person name="Brenton Z.W."/>
            <person name="Flinn B.S."/>
            <person name="Jenkins J."/>
            <person name="Shu S."/>
            <person name="Flowers D."/>
            <person name="Luo F."/>
            <person name="Wang Y."/>
            <person name="Xia P."/>
            <person name="Barry K."/>
            <person name="Daum C."/>
            <person name="Lipzen A."/>
            <person name="Yoshinaga Y."/>
            <person name="Schmutz J."/>
            <person name="Saski C."/>
            <person name="Vermerris W."/>
            <person name="Kresovich S."/>
        </authorList>
    </citation>
    <scope>NUCLEOTIDE SEQUENCE</scope>
</reference>
<evidence type="ECO:0000313" key="2">
    <source>
        <dbReference type="Proteomes" id="UP000807115"/>
    </source>
</evidence>
<proteinExistence type="predicted"/>
<evidence type="ECO:0000313" key="1">
    <source>
        <dbReference type="EMBL" id="KAG0518744.1"/>
    </source>
</evidence>
<sequence length="171" mass="19249">MVLRNAFSTSEETLLLSKHMAYSMVEASQGSVIRPSLVKPNSSWDIRRSSSKTLFPRYASGTSNRLSSAVYTTQWPLTATEEQHSSDSFAAPLVRRFLPSDVILCQFLASRAIILALVMMTSSFRLLVWKLVSSWLSLECFVCEAASDGVWRILDHEYIYEGKSWEPSQLG</sequence>
<protein>
    <submittedName>
        <fullName evidence="1">Uncharacterized protein</fullName>
    </submittedName>
</protein>
<dbReference type="Proteomes" id="UP000807115">
    <property type="component" value="Chromosome 9"/>
</dbReference>
<dbReference type="AlphaFoldDB" id="A0A921QAR1"/>
<reference evidence="1" key="2">
    <citation type="submission" date="2020-10" db="EMBL/GenBank/DDBJ databases">
        <authorList>
            <person name="Cooper E.A."/>
            <person name="Brenton Z.W."/>
            <person name="Flinn B.S."/>
            <person name="Jenkins J."/>
            <person name="Shu S."/>
            <person name="Flowers D."/>
            <person name="Luo F."/>
            <person name="Wang Y."/>
            <person name="Xia P."/>
            <person name="Barry K."/>
            <person name="Daum C."/>
            <person name="Lipzen A."/>
            <person name="Yoshinaga Y."/>
            <person name="Schmutz J."/>
            <person name="Saski C."/>
            <person name="Vermerris W."/>
            <person name="Kresovich S."/>
        </authorList>
    </citation>
    <scope>NUCLEOTIDE SEQUENCE</scope>
</reference>
<comment type="caution">
    <text evidence="1">The sequence shown here is derived from an EMBL/GenBank/DDBJ whole genome shotgun (WGS) entry which is preliminary data.</text>
</comment>
<gene>
    <name evidence="1" type="ORF">BDA96_09G203500</name>
</gene>
<dbReference type="EMBL" id="CM027688">
    <property type="protein sequence ID" value="KAG0518744.1"/>
    <property type="molecule type" value="Genomic_DNA"/>
</dbReference>
<organism evidence="1 2">
    <name type="scientific">Sorghum bicolor</name>
    <name type="common">Sorghum</name>
    <name type="synonym">Sorghum vulgare</name>
    <dbReference type="NCBI Taxonomy" id="4558"/>
    <lineage>
        <taxon>Eukaryota</taxon>
        <taxon>Viridiplantae</taxon>
        <taxon>Streptophyta</taxon>
        <taxon>Embryophyta</taxon>
        <taxon>Tracheophyta</taxon>
        <taxon>Spermatophyta</taxon>
        <taxon>Magnoliopsida</taxon>
        <taxon>Liliopsida</taxon>
        <taxon>Poales</taxon>
        <taxon>Poaceae</taxon>
        <taxon>PACMAD clade</taxon>
        <taxon>Panicoideae</taxon>
        <taxon>Andropogonodae</taxon>
        <taxon>Andropogoneae</taxon>
        <taxon>Sorghinae</taxon>
        <taxon>Sorghum</taxon>
    </lineage>
</organism>
<name>A0A921QAR1_SORBI</name>